<dbReference type="InterPro" id="IPR012132">
    <property type="entry name" value="GMC_OxRdtase"/>
</dbReference>
<dbReference type="PANTHER" id="PTHR11552">
    <property type="entry name" value="GLUCOSE-METHANOL-CHOLINE GMC OXIDOREDUCTASE"/>
    <property type="match status" value="1"/>
</dbReference>
<dbReference type="AlphaFoldDB" id="U4LMF1"/>
<accession>U4LMF1</accession>
<dbReference type="Gene3D" id="3.30.560.10">
    <property type="entry name" value="Glucose Oxidase, domain 3"/>
    <property type="match status" value="1"/>
</dbReference>
<feature type="domain" description="Glucose-methanol-choline oxidoreductase C-terminal" evidence="6">
    <location>
        <begin position="509"/>
        <end position="645"/>
    </location>
</feature>
<evidence type="ECO:0000256" key="3">
    <source>
        <dbReference type="PIRSR" id="PIRSR000137-2"/>
    </source>
</evidence>
<dbReference type="OMA" id="IWTPWLL"/>
<dbReference type="Gene3D" id="3.50.50.60">
    <property type="entry name" value="FAD/NAD(P)-binding domain"/>
    <property type="match status" value="1"/>
</dbReference>
<evidence type="ECO:0000256" key="2">
    <source>
        <dbReference type="PIRSR" id="PIRSR000137-1"/>
    </source>
</evidence>
<feature type="binding site" evidence="3">
    <location>
        <position position="130"/>
    </location>
    <ligand>
        <name>FAD</name>
        <dbReference type="ChEBI" id="CHEBI:57692"/>
    </ligand>
</feature>
<dbReference type="InterPro" id="IPR036188">
    <property type="entry name" value="FAD/NAD-bd_sf"/>
</dbReference>
<feature type="active site" description="Proton donor" evidence="2">
    <location>
        <position position="593"/>
    </location>
</feature>
<comment type="cofactor">
    <cofactor evidence="3">
        <name>FAD</name>
        <dbReference type="ChEBI" id="CHEBI:57692"/>
    </cofactor>
</comment>
<dbReference type="GO" id="GO:0044550">
    <property type="term" value="P:secondary metabolite biosynthetic process"/>
    <property type="evidence" value="ECO:0007669"/>
    <property type="project" value="TreeGrafter"/>
</dbReference>
<dbReference type="EMBL" id="HF936136">
    <property type="protein sequence ID" value="CCX15156.1"/>
    <property type="molecule type" value="Genomic_DNA"/>
</dbReference>
<keyword evidence="3" id="KW-0274">FAD</keyword>
<feature type="domain" description="Glucose-methanol-choline oxidoreductase N-terminal" evidence="5">
    <location>
        <begin position="50"/>
        <end position="376"/>
    </location>
</feature>
<proteinExistence type="inferred from homology"/>
<dbReference type="Pfam" id="PF00732">
    <property type="entry name" value="GMC_oxred_N"/>
    <property type="match status" value="1"/>
</dbReference>
<dbReference type="GO" id="GO:0050660">
    <property type="term" value="F:flavin adenine dinucleotide binding"/>
    <property type="evidence" value="ECO:0007669"/>
    <property type="project" value="InterPro"/>
</dbReference>
<evidence type="ECO:0000313" key="8">
    <source>
        <dbReference type="Proteomes" id="UP000018144"/>
    </source>
</evidence>
<dbReference type="PIRSF" id="PIRSF000137">
    <property type="entry name" value="Alcohol_oxidase"/>
    <property type="match status" value="1"/>
</dbReference>
<dbReference type="SUPFAM" id="SSF51905">
    <property type="entry name" value="FAD/NAD(P)-binding domain"/>
    <property type="match status" value="1"/>
</dbReference>
<dbReference type="eggNOG" id="KOG1238">
    <property type="taxonomic scope" value="Eukaryota"/>
</dbReference>
<protein>
    <submittedName>
        <fullName evidence="7">Similar to Choline dehydrogenase acc. no. Q2KB43</fullName>
    </submittedName>
</protein>
<feature type="signal peptide" evidence="4">
    <location>
        <begin position="1"/>
        <end position="32"/>
    </location>
</feature>
<keyword evidence="4" id="KW-0732">Signal</keyword>
<dbReference type="STRING" id="1076935.U4LMF1"/>
<dbReference type="PANTHER" id="PTHR11552:SF115">
    <property type="entry name" value="DEHYDROGENASE XPTC-RELATED"/>
    <property type="match status" value="1"/>
</dbReference>
<evidence type="ECO:0000259" key="6">
    <source>
        <dbReference type="Pfam" id="PF05199"/>
    </source>
</evidence>
<evidence type="ECO:0000313" key="7">
    <source>
        <dbReference type="EMBL" id="CCX15156.1"/>
    </source>
</evidence>
<dbReference type="InterPro" id="IPR000172">
    <property type="entry name" value="GMC_OxRdtase_N"/>
</dbReference>
<evidence type="ECO:0000256" key="1">
    <source>
        <dbReference type="ARBA" id="ARBA00010790"/>
    </source>
</evidence>
<name>U4LMF1_PYROM</name>
<gene>
    <name evidence="7" type="ORF">PCON_01431</name>
</gene>
<keyword evidence="8" id="KW-1185">Reference proteome</keyword>
<dbReference type="Pfam" id="PF05199">
    <property type="entry name" value="GMC_oxred_C"/>
    <property type="match status" value="1"/>
</dbReference>
<dbReference type="InterPro" id="IPR007867">
    <property type="entry name" value="GMC_OxRtase_C"/>
</dbReference>
<feature type="active site" description="Proton acceptor" evidence="2">
    <location>
        <position position="636"/>
    </location>
</feature>
<keyword evidence="3" id="KW-0285">Flavoprotein</keyword>
<comment type="similarity">
    <text evidence="1">Belongs to the GMC oxidoreductase family.</text>
</comment>
<dbReference type="SUPFAM" id="SSF54373">
    <property type="entry name" value="FAD-linked reductases, C-terminal domain"/>
    <property type="match status" value="1"/>
</dbReference>
<organism evidence="7 8">
    <name type="scientific">Pyronema omphalodes (strain CBS 100304)</name>
    <name type="common">Pyronema confluens</name>
    <dbReference type="NCBI Taxonomy" id="1076935"/>
    <lineage>
        <taxon>Eukaryota</taxon>
        <taxon>Fungi</taxon>
        <taxon>Dikarya</taxon>
        <taxon>Ascomycota</taxon>
        <taxon>Pezizomycotina</taxon>
        <taxon>Pezizomycetes</taxon>
        <taxon>Pezizales</taxon>
        <taxon>Pyronemataceae</taxon>
        <taxon>Pyronema</taxon>
    </lineage>
</organism>
<sequence length="660" mass="72452">MLLSVLSHALASMHSCLVFSVAVFLLLEAVTAFPFPGVLIERQEDLRSSYDYVVVGGGTAGLTIANRLSEDEHRSVLVIEAGSLLPEKQDDITIPGLSASLGFKYQWGFKSQPITTLKDNGTFIVPSAKVVGGDSTINSMSYHRGSREDYDNWERMGNKGWGWEGMIPYFKKCETFHPPDKSQIREFGITYDPTAHGTDGPVQVKFSSFIYPQYKTIADAFKRVGVPIPRDSSNGNAIGALWIPATIDPKDETRSYVRTAYHDVSVQRNNYHLIVEQQVTKILVDKNKRATGVEVRFPRPSLFPADLITMIQFSKGPKDTPNTISAKREVILSAGAFHNPKLLQLSGIGPKSLLEAHNIPVIVDLPGVGSNLQDHAWVRPFNYTSDPNPNTPYIDPTPALTNATYQAEQLAQYRNNLTGYYVRPLAGSMVAYLPLPIIGPDSYESIISASRKRAASVYLQQHSSPAVLAGFKKQKSILLNSFSTGNVAVAEISIRPGIQPGPALILQKPLSRGYVEIASKNPFDNPLVYFRTLSDPTDVAIVTQTMRYIRRFFVSKGMASFKAVETYPGTDVVSDEALAEVARGRINNPSVGHASCTCPMMEREIGGVVDDKLRVYGVTGLRIVDISVMPIIPSCHLVSTRYAIAEKAADIIRGRKVQGA</sequence>
<dbReference type="OrthoDB" id="269227at2759"/>
<evidence type="ECO:0000259" key="5">
    <source>
        <dbReference type="Pfam" id="PF00732"/>
    </source>
</evidence>
<evidence type="ECO:0000256" key="4">
    <source>
        <dbReference type="SAM" id="SignalP"/>
    </source>
</evidence>
<reference evidence="7 8" key="1">
    <citation type="journal article" date="2013" name="PLoS Genet.">
        <title>The genome and development-dependent transcriptomes of Pyronema confluens: a window into fungal evolution.</title>
        <authorList>
            <person name="Traeger S."/>
            <person name="Altegoer F."/>
            <person name="Freitag M."/>
            <person name="Gabaldon T."/>
            <person name="Kempken F."/>
            <person name="Kumar A."/>
            <person name="Marcet-Houben M."/>
            <person name="Poggeler S."/>
            <person name="Stajich J.E."/>
            <person name="Nowrousian M."/>
        </authorList>
    </citation>
    <scope>NUCLEOTIDE SEQUENCE [LARGE SCALE GENOMIC DNA]</scope>
    <source>
        <strain evidence="8">CBS 100304</strain>
        <tissue evidence="7">Vegetative mycelium</tissue>
    </source>
</reference>
<feature type="binding site" evidence="3">
    <location>
        <position position="279"/>
    </location>
    <ligand>
        <name>FAD</name>
        <dbReference type="ChEBI" id="CHEBI:57692"/>
    </ligand>
</feature>
<feature type="chain" id="PRO_5004651499" evidence="4">
    <location>
        <begin position="33"/>
        <end position="660"/>
    </location>
</feature>
<dbReference type="GO" id="GO:0016614">
    <property type="term" value="F:oxidoreductase activity, acting on CH-OH group of donors"/>
    <property type="evidence" value="ECO:0007669"/>
    <property type="project" value="InterPro"/>
</dbReference>
<dbReference type="Proteomes" id="UP000018144">
    <property type="component" value="Unassembled WGS sequence"/>
</dbReference>